<accession>A0ABT1QU38</accession>
<gene>
    <name evidence="10" type="ORF">NM961_13865</name>
</gene>
<keyword evidence="6 8" id="KW-0472">Membrane</keyword>
<dbReference type="PANTHER" id="PTHR23063">
    <property type="entry name" value="PHOSPHOLIPID ACYLTRANSFERASE"/>
    <property type="match status" value="1"/>
</dbReference>
<keyword evidence="3 8" id="KW-0812">Transmembrane</keyword>
<evidence type="ECO:0000256" key="5">
    <source>
        <dbReference type="ARBA" id="ARBA00023098"/>
    </source>
</evidence>
<keyword evidence="11" id="KW-1185">Reference proteome</keyword>
<evidence type="ECO:0000256" key="6">
    <source>
        <dbReference type="ARBA" id="ARBA00023136"/>
    </source>
</evidence>
<evidence type="ECO:0000256" key="8">
    <source>
        <dbReference type="SAM" id="Phobius"/>
    </source>
</evidence>
<comment type="subcellular location">
    <subcellularLocation>
        <location evidence="1">Membrane</location>
    </subcellularLocation>
</comment>
<feature type="transmembrane region" description="Helical" evidence="8">
    <location>
        <begin position="22"/>
        <end position="44"/>
    </location>
</feature>
<evidence type="ECO:0000313" key="11">
    <source>
        <dbReference type="Proteomes" id="UP001165498"/>
    </source>
</evidence>
<reference evidence="10" key="1">
    <citation type="submission" date="2022-07" db="EMBL/GenBank/DDBJ databases">
        <title>Tahibacter sp., a new gammaproteobacterium isolated from the silt sample collected at pig farm.</title>
        <authorList>
            <person name="Chen H."/>
        </authorList>
    </citation>
    <scope>NUCLEOTIDE SEQUENCE</scope>
    <source>
        <strain evidence="10">P2K</strain>
    </source>
</reference>
<keyword evidence="4 8" id="KW-1133">Transmembrane helix</keyword>
<feature type="domain" description="Phospholipid/glycerol acyltransferase" evidence="9">
    <location>
        <begin position="89"/>
        <end position="201"/>
    </location>
</feature>
<evidence type="ECO:0000256" key="7">
    <source>
        <dbReference type="ARBA" id="ARBA00023315"/>
    </source>
</evidence>
<name>A0ABT1QU38_9GAMM</name>
<keyword evidence="7 10" id="KW-0012">Acyltransferase</keyword>
<keyword evidence="2" id="KW-0808">Transferase</keyword>
<dbReference type="SMART" id="SM00563">
    <property type="entry name" value="PlsC"/>
    <property type="match status" value="1"/>
</dbReference>
<dbReference type="RefSeq" id="WP_255914993.1">
    <property type="nucleotide sequence ID" value="NZ_JANFQO010000012.1"/>
</dbReference>
<evidence type="ECO:0000256" key="4">
    <source>
        <dbReference type="ARBA" id="ARBA00022989"/>
    </source>
</evidence>
<dbReference type="PANTHER" id="PTHR23063:SF52">
    <property type="entry name" value="LYSOPHOSPHATIDYLCHOLINE ACYLTRANSFERASE"/>
    <property type="match status" value="1"/>
</dbReference>
<sequence>MNATADTAVTAARPDRLRPLRYLWRTPLLLVHILIALPLALLVINPLGARLRIGGQRLDHWMTSWWSRWLVRCFGFRLRRFGQPQPGATLFVANHLSWLDIELLHSQAFMCFVAKAEISRWPLVGWLASRAGTIYHQRGSGHSLAAVMAVVVERLRQGLPVGVFPEGGTGAGDRVRTFHARIFQVAVEAGVPVQPVALRYGSDGRQDPAVAFAPGESFFGNFLRVLGGPGMDAEVHFCTPIPVAADGRRRLAESARAAICQALGLPEANERSSAAAAADD</sequence>
<evidence type="ECO:0000256" key="2">
    <source>
        <dbReference type="ARBA" id="ARBA00022679"/>
    </source>
</evidence>
<evidence type="ECO:0000256" key="3">
    <source>
        <dbReference type="ARBA" id="ARBA00022692"/>
    </source>
</evidence>
<keyword evidence="5" id="KW-0443">Lipid metabolism</keyword>
<organism evidence="10 11">
    <name type="scientific">Tahibacter harae</name>
    <dbReference type="NCBI Taxonomy" id="2963937"/>
    <lineage>
        <taxon>Bacteria</taxon>
        <taxon>Pseudomonadati</taxon>
        <taxon>Pseudomonadota</taxon>
        <taxon>Gammaproteobacteria</taxon>
        <taxon>Lysobacterales</taxon>
        <taxon>Rhodanobacteraceae</taxon>
        <taxon>Tahibacter</taxon>
    </lineage>
</organism>
<dbReference type="InterPro" id="IPR002123">
    <property type="entry name" value="Plipid/glycerol_acylTrfase"/>
</dbReference>
<dbReference type="Proteomes" id="UP001165498">
    <property type="component" value="Unassembled WGS sequence"/>
</dbReference>
<comment type="caution">
    <text evidence="10">The sequence shown here is derived from an EMBL/GenBank/DDBJ whole genome shotgun (WGS) entry which is preliminary data.</text>
</comment>
<dbReference type="Pfam" id="PF01553">
    <property type="entry name" value="Acyltransferase"/>
    <property type="match status" value="1"/>
</dbReference>
<dbReference type="SUPFAM" id="SSF69593">
    <property type="entry name" value="Glycerol-3-phosphate (1)-acyltransferase"/>
    <property type="match status" value="1"/>
</dbReference>
<evidence type="ECO:0000313" key="10">
    <source>
        <dbReference type="EMBL" id="MCQ4165803.1"/>
    </source>
</evidence>
<protein>
    <submittedName>
        <fullName evidence="10">1-acyl-sn-glycerol-3-phosphate acyltransferase</fullName>
    </submittedName>
</protein>
<evidence type="ECO:0000259" key="9">
    <source>
        <dbReference type="SMART" id="SM00563"/>
    </source>
</evidence>
<dbReference type="EMBL" id="JANFQO010000012">
    <property type="protein sequence ID" value="MCQ4165803.1"/>
    <property type="molecule type" value="Genomic_DNA"/>
</dbReference>
<dbReference type="GO" id="GO:0016746">
    <property type="term" value="F:acyltransferase activity"/>
    <property type="evidence" value="ECO:0007669"/>
    <property type="project" value="UniProtKB-KW"/>
</dbReference>
<dbReference type="CDD" id="cd07989">
    <property type="entry name" value="LPLAT_AGPAT-like"/>
    <property type="match status" value="1"/>
</dbReference>
<evidence type="ECO:0000256" key="1">
    <source>
        <dbReference type="ARBA" id="ARBA00004370"/>
    </source>
</evidence>
<proteinExistence type="predicted"/>